<dbReference type="RefSeq" id="WP_269037975.1">
    <property type="nucleotide sequence ID" value="NZ_CP114040.1"/>
</dbReference>
<dbReference type="Proteomes" id="UP001164459">
    <property type="component" value="Chromosome"/>
</dbReference>
<protein>
    <submittedName>
        <fullName evidence="2">DUF1552 domain-containing protein</fullName>
    </submittedName>
</protein>
<feature type="region of interest" description="Disordered" evidence="1">
    <location>
        <begin position="459"/>
        <end position="481"/>
    </location>
</feature>
<accession>A0ABY7H9B6</accession>
<proteinExistence type="predicted"/>
<evidence type="ECO:0000313" key="2">
    <source>
        <dbReference type="EMBL" id="WAS95629.1"/>
    </source>
</evidence>
<evidence type="ECO:0000256" key="1">
    <source>
        <dbReference type="SAM" id="MobiDB-lite"/>
    </source>
</evidence>
<evidence type="ECO:0000313" key="3">
    <source>
        <dbReference type="Proteomes" id="UP001164459"/>
    </source>
</evidence>
<sequence length="481" mass="50591">MFTRRNFLTTAGLLTGAGLFGGAALTGRSTRAADGDPRRVVIFLEGNGIRPSCVRDPLTLETLEGFAGKPIESSRDYGHDDPVIIPGAPLSEARSLGALAGLDEDISLVERACLVLGLSAAYLGGGHSTDFGALSASRAAGGPAGPTIETVLSAIPEVRGNTPFDAIRIGVGAATTPLNYASCAFDAGKPAPLLLSPSAAFASLFGSVASGQAGEEFQTRKELLEFALDDVTRELKNFGGSKRGRDKLETYEASLLTMLARNDQILGMKGALLNVKPVGPGETDPDPYASDDPLEQLRLQADIATASLIAGLTNVAVVSFGAGSYYWSLQYPGLVDLYPGKQVIGGHDLRHGESPAFYEVLHEVTSRGVAEMARMARALAAVPEQGGTMLDNTLLLYMSDNGEKHHSNSEEWAMLLLGGNNMGFKTDGRSVTYPKSGHENNRQTSNMFNSLLHGAGLPTDDFGHSNPATRVAEGPLAEVWG</sequence>
<reference evidence="2" key="1">
    <citation type="submission" date="2022-11" db="EMBL/GenBank/DDBJ databases">
        <title>Minimal conservation of predation-associated metabolite biosynthetic gene clusters underscores biosynthetic potential of Myxococcota including descriptions for ten novel species: Archangium lansinium sp. nov., Myxococcus landrumus sp. nov., Nannocystis bai.</title>
        <authorList>
            <person name="Ahearne A."/>
            <person name="Stevens C."/>
            <person name="Dowd S."/>
        </authorList>
    </citation>
    <scope>NUCLEOTIDE SEQUENCE</scope>
    <source>
        <strain evidence="2">Fl3</strain>
    </source>
</reference>
<dbReference type="PROSITE" id="PS51318">
    <property type="entry name" value="TAT"/>
    <property type="match status" value="1"/>
</dbReference>
<dbReference type="Pfam" id="PF07586">
    <property type="entry name" value="HXXSHH"/>
    <property type="match status" value="1"/>
</dbReference>
<organism evidence="2 3">
    <name type="scientific">Nannocystis punicea</name>
    <dbReference type="NCBI Taxonomy" id="2995304"/>
    <lineage>
        <taxon>Bacteria</taxon>
        <taxon>Pseudomonadati</taxon>
        <taxon>Myxococcota</taxon>
        <taxon>Polyangia</taxon>
        <taxon>Nannocystales</taxon>
        <taxon>Nannocystaceae</taxon>
        <taxon>Nannocystis</taxon>
    </lineage>
</organism>
<gene>
    <name evidence="2" type="ORF">O0S08_05655</name>
</gene>
<dbReference type="InterPro" id="IPR011447">
    <property type="entry name" value="DUF1552"/>
</dbReference>
<dbReference type="InterPro" id="IPR006311">
    <property type="entry name" value="TAT_signal"/>
</dbReference>
<name>A0ABY7H9B6_9BACT</name>
<keyword evidence="3" id="KW-1185">Reference proteome</keyword>
<dbReference type="EMBL" id="CP114040">
    <property type="protein sequence ID" value="WAS95629.1"/>
    <property type="molecule type" value="Genomic_DNA"/>
</dbReference>